<reference evidence="2 3" key="2">
    <citation type="submission" date="2018-11" db="EMBL/GenBank/DDBJ databases">
        <authorList>
            <consortium name="Pathogen Informatics"/>
        </authorList>
    </citation>
    <scope>NUCLEOTIDE SEQUENCE [LARGE SCALE GENOMIC DNA]</scope>
</reference>
<sequence length="798" mass="90587">MRLEVWNARRYAELRHYETAAKTYLALFDKIPQKVASKYLKEFIAVVEEICADGNCTEQQLLLGQCRTMFPNESLILNACAKLFSDMGYLLKGFEYALVAAENSSHAFTRVNALVNMQKIRSNLIKPWELAVFNNARRLVRYEAAMVLIAKWKPNSNVLVIGTGIGALSSIASRYFKNVHCIEINPNWADIVEIRLEQRILACSLKELKIKSIEIEKVDVVIIDVMSYGILGEKILQTLYSLDEHFLSQYRIFIPKRATAYACIIECPAVLDENFACIGGYRVFSERIRRSYGFFASEIRSGYKILSKAVEIFSINFCSLAEFMKIASEGITELQMAPILRSGTAHAIMAWLSCKLFTGLPPIDSNPISSNNCQQAIFPLPKPIYLLKNSICTLEVKLDRSQLFCVLTEIVIPNDVGSNDSVASSSTALKYSDYADMDDFDVSETNDLLLMNDKPLINFFKQSLDEVQKRRKFMGRKEPMCVLDILNICSISLTLTEANPTILFFCRNHDSSNFYHLFDDALSVFGPFPDEDEICKEQEYKPDTGCPFSVFYYFCMMTCFNLNVTNNILYNSRNYLFKDCESMDALIFWPISSHGFLLKATLDRVLSFRLSNNQASIIPSKISVMGQVVSCPDIVQRCKSFPTAYQGVDMSKMSNLALSFYYGVEVVTSYPSLFHSLNKSNDSSIYESKLKHDVFSDPFELISLRFDQPLPAKESDLPEFMCLFEMVSEVNINADGIADGLLYWFDVESGAQTYSTRSCQNLSKCAIYLFDESRKVTKNENLVVKSSNFRGDFVFEVS</sequence>
<dbReference type="GO" id="GO:0016274">
    <property type="term" value="F:protein-arginine N-methyltransferase activity"/>
    <property type="evidence" value="ECO:0007669"/>
    <property type="project" value="InterPro"/>
</dbReference>
<dbReference type="STRING" id="103827.A0A0N5CP14"/>
<proteinExistence type="predicted"/>
<dbReference type="InterPro" id="IPR025799">
    <property type="entry name" value="Arg_MeTrfase"/>
</dbReference>
<name>A0A0N5CP14_THECL</name>
<dbReference type="PANTHER" id="PTHR11006">
    <property type="entry name" value="PROTEIN ARGININE N-METHYLTRANSFERASE"/>
    <property type="match status" value="1"/>
</dbReference>
<dbReference type="AlphaFoldDB" id="A0A0N5CP14"/>
<dbReference type="Gene3D" id="2.70.160.11">
    <property type="entry name" value="Hnrnp arginine n-methyltransferase1"/>
    <property type="match status" value="2"/>
</dbReference>
<evidence type="ECO:0000313" key="3">
    <source>
        <dbReference type="Proteomes" id="UP000276776"/>
    </source>
</evidence>
<dbReference type="SUPFAM" id="SSF53335">
    <property type="entry name" value="S-adenosyl-L-methionine-dependent methyltransferases"/>
    <property type="match status" value="1"/>
</dbReference>
<reference evidence="4" key="1">
    <citation type="submission" date="2016-03" db="UniProtKB">
        <authorList>
            <consortium name="WormBaseParasite"/>
        </authorList>
    </citation>
    <scope>IDENTIFICATION</scope>
</reference>
<evidence type="ECO:0000313" key="2">
    <source>
        <dbReference type="EMBL" id="VDM97650.1"/>
    </source>
</evidence>
<dbReference type="OMA" id="NIMDQWH"/>
<dbReference type="Proteomes" id="UP000276776">
    <property type="component" value="Unassembled WGS sequence"/>
</dbReference>
<dbReference type="InterPro" id="IPR029063">
    <property type="entry name" value="SAM-dependent_MTases_sf"/>
</dbReference>
<keyword evidence="3" id="KW-1185">Reference proteome</keyword>
<dbReference type="GO" id="GO:0042054">
    <property type="term" value="F:histone methyltransferase activity"/>
    <property type="evidence" value="ECO:0007669"/>
    <property type="project" value="TreeGrafter"/>
</dbReference>
<gene>
    <name evidence="2" type="ORF">TCLT_LOCUS1944</name>
</gene>
<accession>A0A0N5CP14</accession>
<dbReference type="PANTHER" id="PTHR11006:SF4">
    <property type="entry name" value="PROTEIN ARGININE N-METHYLTRANSFERASE 7"/>
    <property type="match status" value="1"/>
</dbReference>
<keyword evidence="1" id="KW-0949">S-adenosyl-L-methionine</keyword>
<evidence type="ECO:0000256" key="1">
    <source>
        <dbReference type="ARBA" id="ARBA00022691"/>
    </source>
</evidence>
<dbReference type="WBParaSite" id="TCLT_0000194301-mRNA-1">
    <property type="protein sequence ID" value="TCLT_0000194301-mRNA-1"/>
    <property type="gene ID" value="TCLT_0000194301"/>
</dbReference>
<evidence type="ECO:0000313" key="4">
    <source>
        <dbReference type="WBParaSite" id="TCLT_0000194301-mRNA-1"/>
    </source>
</evidence>
<protein>
    <submittedName>
        <fullName evidence="4">Protein arginine N-methyltransferase</fullName>
    </submittedName>
</protein>
<dbReference type="EMBL" id="UYYF01000316">
    <property type="protein sequence ID" value="VDM97650.1"/>
    <property type="molecule type" value="Genomic_DNA"/>
</dbReference>
<dbReference type="CDD" id="cd02440">
    <property type="entry name" value="AdoMet_MTases"/>
    <property type="match status" value="1"/>
</dbReference>
<organism evidence="4">
    <name type="scientific">Thelazia callipaeda</name>
    <name type="common">Oriental eyeworm</name>
    <name type="synonym">Parasitic nematode</name>
    <dbReference type="NCBI Taxonomy" id="103827"/>
    <lineage>
        <taxon>Eukaryota</taxon>
        <taxon>Metazoa</taxon>
        <taxon>Ecdysozoa</taxon>
        <taxon>Nematoda</taxon>
        <taxon>Chromadorea</taxon>
        <taxon>Rhabditida</taxon>
        <taxon>Spirurina</taxon>
        <taxon>Spiruromorpha</taxon>
        <taxon>Thelazioidea</taxon>
        <taxon>Thelaziidae</taxon>
        <taxon>Thelazia</taxon>
    </lineage>
</organism>
<dbReference type="OrthoDB" id="5980806at2759"/>
<dbReference type="Gene3D" id="3.40.50.150">
    <property type="entry name" value="Vaccinia Virus protein VP39"/>
    <property type="match status" value="1"/>
</dbReference>